<dbReference type="PANTHER" id="PTHR30413:SF8">
    <property type="entry name" value="TRANSPORT PERMEASE PROTEIN"/>
    <property type="match status" value="1"/>
</dbReference>
<evidence type="ECO:0000259" key="9">
    <source>
        <dbReference type="Pfam" id="PF01061"/>
    </source>
</evidence>
<accession>A0A017HNL4</accession>
<feature type="transmembrane region" description="Helical" evidence="8">
    <location>
        <begin position="108"/>
        <end position="128"/>
    </location>
</feature>
<dbReference type="Proteomes" id="UP000019666">
    <property type="component" value="Unassembled WGS sequence"/>
</dbReference>
<dbReference type="InterPro" id="IPR013525">
    <property type="entry name" value="ABC2_TM"/>
</dbReference>
<evidence type="ECO:0000256" key="1">
    <source>
        <dbReference type="ARBA" id="ARBA00004429"/>
    </source>
</evidence>
<comment type="caution">
    <text evidence="10">The sequence shown here is derived from an EMBL/GenBank/DDBJ whole genome shotgun (WGS) entry which is preliminary data.</text>
</comment>
<keyword evidence="7 8" id="KW-0472">Membrane</keyword>
<dbReference type="STRING" id="442562.Rumeso_02390"/>
<dbReference type="PANTHER" id="PTHR30413">
    <property type="entry name" value="INNER MEMBRANE TRANSPORT PERMEASE"/>
    <property type="match status" value="1"/>
</dbReference>
<keyword evidence="5 8" id="KW-0812">Transmembrane</keyword>
<keyword evidence="11" id="KW-1185">Reference proteome</keyword>
<dbReference type="GO" id="GO:0005886">
    <property type="term" value="C:plasma membrane"/>
    <property type="evidence" value="ECO:0007669"/>
    <property type="project" value="UniProtKB-SubCell"/>
</dbReference>
<proteinExistence type="inferred from homology"/>
<evidence type="ECO:0000256" key="8">
    <source>
        <dbReference type="SAM" id="Phobius"/>
    </source>
</evidence>
<feature type="transmembrane region" description="Helical" evidence="8">
    <location>
        <begin position="30"/>
        <end position="56"/>
    </location>
</feature>
<comment type="similarity">
    <text evidence="2">Belongs to the ABC-2 integral membrane protein family.</text>
</comment>
<dbReference type="GO" id="GO:0140359">
    <property type="term" value="F:ABC-type transporter activity"/>
    <property type="evidence" value="ECO:0007669"/>
    <property type="project" value="InterPro"/>
</dbReference>
<reference evidence="10 11" key="1">
    <citation type="submission" date="2013-02" db="EMBL/GenBank/DDBJ databases">
        <authorList>
            <person name="Fiebig A."/>
            <person name="Goeker M."/>
            <person name="Klenk H.-P.P."/>
        </authorList>
    </citation>
    <scope>NUCLEOTIDE SEQUENCE [LARGE SCALE GENOMIC DNA]</scope>
    <source>
        <strain evidence="10 11">DSM 19309</strain>
    </source>
</reference>
<dbReference type="AlphaFoldDB" id="A0A017HNL4"/>
<feature type="transmembrane region" description="Helical" evidence="8">
    <location>
        <begin position="188"/>
        <end position="211"/>
    </location>
</feature>
<feature type="domain" description="ABC-2 type transporter transmembrane" evidence="9">
    <location>
        <begin position="2"/>
        <end position="184"/>
    </location>
</feature>
<comment type="subcellular location">
    <subcellularLocation>
        <location evidence="1">Cell inner membrane</location>
        <topology evidence="1">Multi-pass membrane protein</topology>
    </subcellularLocation>
</comment>
<sequence length="222" mass="23823">MLQPLLTATVLTLIFARLAGVATDGVPYPLFVLAGLIPWQFFSHGVSTAATSFVTNQELVRRVYFPRLALPLAAVLSGLIELLVHLPLLVAVLIFYDWVPSVRLLLVWAPLLLGLAATLGVGLILCAANAQYRDVGHALPFALQFALFASPIAYPSSALPGGWRMIYSLNPMVGVVDGLRWSLFGTAIHAPSFAISVASTFVALGMGAVYLRHTERSLADIL</sequence>
<dbReference type="EMBL" id="AOSK01000062">
    <property type="protein sequence ID" value="EYD75961.1"/>
    <property type="molecule type" value="Genomic_DNA"/>
</dbReference>
<dbReference type="GO" id="GO:0015920">
    <property type="term" value="P:lipopolysaccharide transport"/>
    <property type="evidence" value="ECO:0007669"/>
    <property type="project" value="TreeGrafter"/>
</dbReference>
<keyword evidence="4" id="KW-1003">Cell membrane</keyword>
<evidence type="ECO:0000313" key="11">
    <source>
        <dbReference type="Proteomes" id="UP000019666"/>
    </source>
</evidence>
<dbReference type="Pfam" id="PF01061">
    <property type="entry name" value="ABC2_membrane"/>
    <property type="match status" value="1"/>
</dbReference>
<gene>
    <name evidence="10" type="ORF">Rumeso_02390</name>
</gene>
<dbReference type="HOGENOM" id="CLU_060703_3_0_5"/>
<feature type="transmembrane region" description="Helical" evidence="8">
    <location>
        <begin position="68"/>
        <end position="96"/>
    </location>
</feature>
<organism evidence="10 11">
    <name type="scientific">Rubellimicrobium mesophilum DSM 19309</name>
    <dbReference type="NCBI Taxonomy" id="442562"/>
    <lineage>
        <taxon>Bacteria</taxon>
        <taxon>Pseudomonadati</taxon>
        <taxon>Pseudomonadota</taxon>
        <taxon>Alphaproteobacteria</taxon>
        <taxon>Rhodobacterales</taxon>
        <taxon>Roseobacteraceae</taxon>
        <taxon>Rubellimicrobium</taxon>
    </lineage>
</organism>
<keyword evidence="3" id="KW-0813">Transport</keyword>
<evidence type="ECO:0000313" key="10">
    <source>
        <dbReference type="EMBL" id="EYD75961.1"/>
    </source>
</evidence>
<feature type="transmembrane region" description="Helical" evidence="8">
    <location>
        <begin position="135"/>
        <end position="154"/>
    </location>
</feature>
<keyword evidence="6 8" id="KW-1133">Transmembrane helix</keyword>
<evidence type="ECO:0000256" key="3">
    <source>
        <dbReference type="ARBA" id="ARBA00022448"/>
    </source>
</evidence>
<evidence type="ECO:0000256" key="4">
    <source>
        <dbReference type="ARBA" id="ARBA00022475"/>
    </source>
</evidence>
<evidence type="ECO:0000256" key="2">
    <source>
        <dbReference type="ARBA" id="ARBA00007783"/>
    </source>
</evidence>
<evidence type="ECO:0000256" key="5">
    <source>
        <dbReference type="ARBA" id="ARBA00022692"/>
    </source>
</evidence>
<evidence type="ECO:0000256" key="6">
    <source>
        <dbReference type="ARBA" id="ARBA00022989"/>
    </source>
</evidence>
<name>A0A017HNL4_9RHOB</name>
<evidence type="ECO:0000256" key="7">
    <source>
        <dbReference type="ARBA" id="ARBA00023136"/>
    </source>
</evidence>
<protein>
    <submittedName>
        <fullName evidence="10">O-antigen export system, permease protein</fullName>
    </submittedName>
</protein>